<feature type="region of interest" description="Disordered" evidence="2">
    <location>
        <begin position="290"/>
        <end position="312"/>
    </location>
</feature>
<evidence type="ECO:0000313" key="3">
    <source>
        <dbReference type="EMBL" id="CAD9407532.1"/>
    </source>
</evidence>
<feature type="compositionally biased region" description="Low complexity" evidence="2">
    <location>
        <begin position="52"/>
        <end position="66"/>
    </location>
</feature>
<feature type="compositionally biased region" description="Acidic residues" evidence="2">
    <location>
        <begin position="297"/>
        <end position="308"/>
    </location>
</feature>
<organism evidence="3">
    <name type="scientific">Alexandrium andersonii</name>
    <dbReference type="NCBI Taxonomy" id="327968"/>
    <lineage>
        <taxon>Eukaryota</taxon>
        <taxon>Sar</taxon>
        <taxon>Alveolata</taxon>
        <taxon>Dinophyceae</taxon>
        <taxon>Gonyaulacales</taxon>
        <taxon>Pyrocystaceae</taxon>
        <taxon>Alexandrium</taxon>
    </lineage>
</organism>
<dbReference type="AlphaFoldDB" id="A0A7S2BUV1"/>
<feature type="coiled-coil region" evidence="1">
    <location>
        <begin position="122"/>
        <end position="149"/>
    </location>
</feature>
<proteinExistence type="predicted"/>
<feature type="region of interest" description="Disordered" evidence="2">
    <location>
        <begin position="46"/>
        <end position="69"/>
    </location>
</feature>
<name>A0A7S2BUV1_9DINO</name>
<sequence>MAVAPTRPVKRYAPLALLLAAAWLLPSAWQAFALGAARGAAGRCPSLRRHSPSGSALPSPSLNSAGGSAEERQALPALPLILVASVAAAATAAAQQGRRRRARVVRAAAEESAPEPTEANLADRLDEKLKSLREREESLIARIAAVQDKIVSIEAPVEADAEAAEGEEGAEESIEDADMQALKAAANLAREAEKVAEAVESTVEEAKASTPVPPSLSSVEEVEAFKELQVLEQLADVHDDVTKREIEALEMMSGKKSMFSNLREAGRKLREKVDKEFREMREREAELLEKIKSTDETISETEQGEEETESKAKMELRVLESLASAYEDTTAEEIKALQRLADGK</sequence>
<protein>
    <submittedName>
        <fullName evidence="3">Uncharacterized protein</fullName>
    </submittedName>
</protein>
<gene>
    <name evidence="3" type="ORF">AAND1436_LOCUS13540</name>
</gene>
<evidence type="ECO:0000256" key="2">
    <source>
        <dbReference type="SAM" id="MobiDB-lite"/>
    </source>
</evidence>
<feature type="coiled-coil region" evidence="1">
    <location>
        <begin position="182"/>
        <end position="209"/>
    </location>
</feature>
<accession>A0A7S2BUV1</accession>
<keyword evidence="1" id="KW-0175">Coiled coil</keyword>
<dbReference type="EMBL" id="HBGQ01027392">
    <property type="protein sequence ID" value="CAD9407532.1"/>
    <property type="molecule type" value="Transcribed_RNA"/>
</dbReference>
<reference evidence="3" key="1">
    <citation type="submission" date="2021-01" db="EMBL/GenBank/DDBJ databases">
        <authorList>
            <person name="Corre E."/>
            <person name="Pelletier E."/>
            <person name="Niang G."/>
            <person name="Scheremetjew M."/>
            <person name="Finn R."/>
            <person name="Kale V."/>
            <person name="Holt S."/>
            <person name="Cochrane G."/>
            <person name="Meng A."/>
            <person name="Brown T."/>
            <person name="Cohen L."/>
        </authorList>
    </citation>
    <scope>NUCLEOTIDE SEQUENCE</scope>
    <source>
        <strain evidence="3">CCMP2222</strain>
    </source>
</reference>
<evidence type="ECO:0000256" key="1">
    <source>
        <dbReference type="SAM" id="Coils"/>
    </source>
</evidence>